<evidence type="ECO:0000313" key="2">
    <source>
        <dbReference type="EMBL" id="GAG27143.1"/>
    </source>
</evidence>
<gene>
    <name evidence="2" type="ORF">S01H1_48213</name>
</gene>
<reference evidence="2" key="1">
    <citation type="journal article" date="2014" name="Front. Microbiol.">
        <title>High frequency of phylogenetically diverse reductive dehalogenase-homologous genes in deep subseafloor sedimentary metagenomes.</title>
        <authorList>
            <person name="Kawai M."/>
            <person name="Futagami T."/>
            <person name="Toyoda A."/>
            <person name="Takaki Y."/>
            <person name="Nishi S."/>
            <person name="Hori S."/>
            <person name="Arai W."/>
            <person name="Tsubouchi T."/>
            <person name="Morono Y."/>
            <person name="Uchiyama I."/>
            <person name="Ito T."/>
            <person name="Fujiyama A."/>
            <person name="Inagaki F."/>
            <person name="Takami H."/>
        </authorList>
    </citation>
    <scope>NUCLEOTIDE SEQUENCE</scope>
    <source>
        <strain evidence="2">Expedition CK06-06</strain>
    </source>
</reference>
<dbReference type="InterPro" id="IPR018247">
    <property type="entry name" value="EF_Hand_1_Ca_BS"/>
</dbReference>
<dbReference type="PROSITE" id="PS00018">
    <property type="entry name" value="EF_HAND_1"/>
    <property type="match status" value="1"/>
</dbReference>
<accession>X0WRI4</accession>
<dbReference type="InterPro" id="IPR002048">
    <property type="entry name" value="EF_hand_dom"/>
</dbReference>
<protein>
    <recommendedName>
        <fullName evidence="1">EF-hand domain-containing protein</fullName>
    </recommendedName>
</protein>
<proteinExistence type="predicted"/>
<feature type="non-terminal residue" evidence="2">
    <location>
        <position position="247"/>
    </location>
</feature>
<dbReference type="GO" id="GO:0005509">
    <property type="term" value="F:calcium ion binding"/>
    <property type="evidence" value="ECO:0007669"/>
    <property type="project" value="InterPro"/>
</dbReference>
<evidence type="ECO:0000259" key="1">
    <source>
        <dbReference type="PROSITE" id="PS50222"/>
    </source>
</evidence>
<dbReference type="AlphaFoldDB" id="X0WRI4"/>
<name>X0WRI4_9ZZZZ</name>
<dbReference type="EMBL" id="BARS01030954">
    <property type="protein sequence ID" value="GAG27143.1"/>
    <property type="molecule type" value="Genomic_DNA"/>
</dbReference>
<feature type="domain" description="EF-hand" evidence="1">
    <location>
        <begin position="22"/>
        <end position="47"/>
    </location>
</feature>
<comment type="caution">
    <text evidence="2">The sequence shown here is derived from an EMBL/GenBank/DDBJ whole genome shotgun (WGS) entry which is preliminary data.</text>
</comment>
<sequence length="247" mass="26086">MKPRFSLLLTIIVLLLPGAARADFDHDGDGDIDLVDFGDFLVCLGGPEVEVSPSCADTHDGDGDLDVDLFDFGLFQEAFTGPSSAITATQLAGNSLDGYPFFEYVKAFNENATVEVAIDPTRFPQIVGQTCDIHVVQAKTSGQWWVDPSLVDVTPGGPQTETFGGSTIQENTFSVTGPYDLDSDAGIGLGVGYDVVCDCDQDGQLGGGDYIDGQSNEAGLYVVHDTTQPGPLTVVETQYSVGPVFGI</sequence>
<organism evidence="2">
    <name type="scientific">marine sediment metagenome</name>
    <dbReference type="NCBI Taxonomy" id="412755"/>
    <lineage>
        <taxon>unclassified sequences</taxon>
        <taxon>metagenomes</taxon>
        <taxon>ecological metagenomes</taxon>
    </lineage>
</organism>
<dbReference type="PROSITE" id="PS50222">
    <property type="entry name" value="EF_HAND_2"/>
    <property type="match status" value="1"/>
</dbReference>